<dbReference type="InterPro" id="IPR048147">
    <property type="entry name" value="CBO0543-like"/>
</dbReference>
<organism evidence="2 3">
    <name type="scientific">Alicyclobacillus fastidiosus</name>
    <dbReference type="NCBI Taxonomy" id="392011"/>
    <lineage>
        <taxon>Bacteria</taxon>
        <taxon>Bacillati</taxon>
        <taxon>Bacillota</taxon>
        <taxon>Bacilli</taxon>
        <taxon>Bacillales</taxon>
        <taxon>Alicyclobacillaceae</taxon>
        <taxon>Alicyclobacillus</taxon>
    </lineage>
</organism>
<dbReference type="InterPro" id="IPR036259">
    <property type="entry name" value="MFS_trans_sf"/>
</dbReference>
<dbReference type="Proteomes" id="UP001164761">
    <property type="component" value="Chromosome"/>
</dbReference>
<evidence type="ECO:0000313" key="3">
    <source>
        <dbReference type="Proteomes" id="UP001164761"/>
    </source>
</evidence>
<keyword evidence="1" id="KW-1133">Transmembrane helix</keyword>
<dbReference type="SUPFAM" id="SSF103473">
    <property type="entry name" value="MFS general substrate transporter"/>
    <property type="match status" value="1"/>
</dbReference>
<dbReference type="NCBIfam" id="NF041644">
    <property type="entry name" value="CBO0543_fam"/>
    <property type="match status" value="1"/>
</dbReference>
<feature type="transmembrane region" description="Helical" evidence="1">
    <location>
        <begin position="33"/>
        <end position="50"/>
    </location>
</feature>
<proteinExistence type="predicted"/>
<protein>
    <submittedName>
        <fullName evidence="2">Uncharacterized protein</fullName>
    </submittedName>
</protein>
<keyword evidence="1" id="KW-0812">Transmembrane</keyword>
<feature type="transmembrane region" description="Helical" evidence="1">
    <location>
        <begin position="57"/>
        <end position="75"/>
    </location>
</feature>
<evidence type="ECO:0000256" key="1">
    <source>
        <dbReference type="SAM" id="Phobius"/>
    </source>
</evidence>
<gene>
    <name evidence="2" type="ORF">NZD89_24665</name>
</gene>
<accession>A0ABY6ZEX9</accession>
<feature type="transmembrane region" description="Helical" evidence="1">
    <location>
        <begin position="95"/>
        <end position="116"/>
    </location>
</feature>
<feature type="transmembrane region" description="Helical" evidence="1">
    <location>
        <begin position="156"/>
        <end position="173"/>
    </location>
</feature>
<dbReference type="RefSeq" id="WP_268005312.1">
    <property type="nucleotide sequence ID" value="NZ_BSUT01000001.1"/>
</dbReference>
<evidence type="ECO:0000313" key="2">
    <source>
        <dbReference type="EMBL" id="WAH41401.1"/>
    </source>
</evidence>
<dbReference type="EMBL" id="CP104067">
    <property type="protein sequence ID" value="WAH41401.1"/>
    <property type="molecule type" value="Genomic_DNA"/>
</dbReference>
<sequence length="185" mass="21466">MKNVPTWDDVVKARTVLAKTNYEYWVHHNLFSFGWWILVVACIITAGIWWKLVDKKRIFEVMGFGLIIAAIASLLDELGAQNMLWGYPNMILPLVPPLVSVNYFAFPTIYSLIYQYCPRWKTFVCAMVIMSAVFSFLTEPLLIWLRLYELNNWKSIYSFPIYILIGICVKAIVDQLIQIRGAKTT</sequence>
<name>A0ABY6ZEX9_9BACL</name>
<keyword evidence="3" id="KW-1185">Reference proteome</keyword>
<keyword evidence="1" id="KW-0472">Membrane</keyword>
<feature type="transmembrane region" description="Helical" evidence="1">
    <location>
        <begin position="123"/>
        <end position="144"/>
    </location>
</feature>
<reference evidence="2" key="1">
    <citation type="submission" date="2022-08" db="EMBL/GenBank/DDBJ databases">
        <title>Alicyclobacillus fastidiosus DSM 17978, complete genome.</title>
        <authorList>
            <person name="Wang Q."/>
            <person name="Cai R."/>
            <person name="Wang Z."/>
        </authorList>
    </citation>
    <scope>NUCLEOTIDE SEQUENCE</scope>
    <source>
        <strain evidence="2">DSM 17978</strain>
    </source>
</reference>